<keyword evidence="10 14" id="KW-0460">Magnesium</keyword>
<gene>
    <name evidence="17" type="primary">pykA</name>
    <name evidence="17" type="ORF">GCM10008098_01180</name>
</gene>
<comment type="catalytic activity">
    <reaction evidence="14">
        <text>pyruvate + ATP = phosphoenolpyruvate + ADP + H(+)</text>
        <dbReference type="Rhea" id="RHEA:18157"/>
        <dbReference type="ChEBI" id="CHEBI:15361"/>
        <dbReference type="ChEBI" id="CHEBI:15378"/>
        <dbReference type="ChEBI" id="CHEBI:30616"/>
        <dbReference type="ChEBI" id="CHEBI:58702"/>
        <dbReference type="ChEBI" id="CHEBI:456216"/>
        <dbReference type="EC" id="2.7.1.40"/>
    </reaction>
</comment>
<proteinExistence type="inferred from homology"/>
<dbReference type="EC" id="2.7.1.40" evidence="4 13"/>
<evidence type="ECO:0000256" key="5">
    <source>
        <dbReference type="ARBA" id="ARBA00022679"/>
    </source>
</evidence>
<evidence type="ECO:0000259" key="15">
    <source>
        <dbReference type="Pfam" id="PF00224"/>
    </source>
</evidence>
<dbReference type="InterPro" id="IPR018209">
    <property type="entry name" value="Pyrv_Knase_AS"/>
</dbReference>
<organism evidence="17 18">
    <name type="scientific">Rhodanobacter panaciterrae</name>
    <dbReference type="NCBI Taxonomy" id="490572"/>
    <lineage>
        <taxon>Bacteria</taxon>
        <taxon>Pseudomonadati</taxon>
        <taxon>Pseudomonadota</taxon>
        <taxon>Gammaproteobacteria</taxon>
        <taxon>Lysobacterales</taxon>
        <taxon>Rhodanobacteraceae</taxon>
        <taxon>Rhodanobacter</taxon>
    </lineage>
</organism>
<dbReference type="SUPFAM" id="SSF50800">
    <property type="entry name" value="PK beta-barrel domain-like"/>
    <property type="match status" value="1"/>
</dbReference>
<evidence type="ECO:0000313" key="18">
    <source>
        <dbReference type="Proteomes" id="UP000621898"/>
    </source>
</evidence>
<evidence type="ECO:0000256" key="7">
    <source>
        <dbReference type="ARBA" id="ARBA00022741"/>
    </source>
</evidence>
<dbReference type="Proteomes" id="UP000621898">
    <property type="component" value="Unassembled WGS sequence"/>
</dbReference>
<evidence type="ECO:0000256" key="3">
    <source>
        <dbReference type="ARBA" id="ARBA00008663"/>
    </source>
</evidence>
<dbReference type="InterPro" id="IPR036918">
    <property type="entry name" value="Pyrv_Knase_C_sf"/>
</dbReference>
<dbReference type="SUPFAM" id="SSF52935">
    <property type="entry name" value="PK C-terminal domain-like"/>
    <property type="match status" value="1"/>
</dbReference>
<reference evidence="18" key="1">
    <citation type="journal article" date="2019" name="Int. J. Syst. Evol. Microbiol.">
        <title>The Global Catalogue of Microorganisms (GCM) 10K type strain sequencing project: providing services to taxonomists for standard genome sequencing and annotation.</title>
        <authorList>
            <consortium name="The Broad Institute Genomics Platform"/>
            <consortium name="The Broad Institute Genome Sequencing Center for Infectious Disease"/>
            <person name="Wu L."/>
            <person name="Ma J."/>
        </authorList>
    </citation>
    <scope>NUCLEOTIDE SEQUENCE [LARGE SCALE GENOMIC DNA]</scope>
    <source>
        <strain evidence="18">KCTC 22232</strain>
    </source>
</reference>
<dbReference type="NCBIfam" id="TIGR01064">
    <property type="entry name" value="pyruv_kin"/>
    <property type="match status" value="1"/>
</dbReference>
<dbReference type="EMBL" id="BMXT01000001">
    <property type="protein sequence ID" value="GGY14224.1"/>
    <property type="molecule type" value="Genomic_DNA"/>
</dbReference>
<evidence type="ECO:0000256" key="11">
    <source>
        <dbReference type="ARBA" id="ARBA00023152"/>
    </source>
</evidence>
<keyword evidence="7" id="KW-0547">Nucleotide-binding</keyword>
<evidence type="ECO:0000256" key="2">
    <source>
        <dbReference type="ARBA" id="ARBA00004997"/>
    </source>
</evidence>
<evidence type="ECO:0000256" key="13">
    <source>
        <dbReference type="NCBIfam" id="TIGR01064"/>
    </source>
</evidence>
<dbReference type="Gene3D" id="3.40.1380.20">
    <property type="entry name" value="Pyruvate kinase, C-terminal domain"/>
    <property type="match status" value="1"/>
</dbReference>
<name>A0ABQ2ZGI4_9GAMM</name>
<keyword evidence="12 17" id="KW-0670">Pyruvate</keyword>
<comment type="caution">
    <text evidence="17">The sequence shown here is derived from an EMBL/GenBank/DDBJ whole genome shotgun (WGS) entry which is preliminary data.</text>
</comment>
<evidence type="ECO:0000256" key="4">
    <source>
        <dbReference type="ARBA" id="ARBA00012142"/>
    </source>
</evidence>
<dbReference type="InterPro" id="IPR015813">
    <property type="entry name" value="Pyrv/PenolPyrv_kinase-like_dom"/>
</dbReference>
<evidence type="ECO:0000256" key="10">
    <source>
        <dbReference type="ARBA" id="ARBA00022842"/>
    </source>
</evidence>
<feature type="domain" description="Pyruvate kinase barrel" evidence="15">
    <location>
        <begin position="8"/>
        <end position="330"/>
    </location>
</feature>
<evidence type="ECO:0000256" key="12">
    <source>
        <dbReference type="ARBA" id="ARBA00023317"/>
    </source>
</evidence>
<keyword evidence="9" id="KW-0067">ATP-binding</keyword>
<comment type="pathway">
    <text evidence="2 14">Carbohydrate degradation; glycolysis; pyruvate from D-glyceraldehyde 3-phosphate: step 5/5.</text>
</comment>
<keyword evidence="5 14" id="KW-0808">Transferase</keyword>
<dbReference type="Pfam" id="PF02887">
    <property type="entry name" value="PK_C"/>
    <property type="match status" value="1"/>
</dbReference>
<evidence type="ECO:0000256" key="1">
    <source>
        <dbReference type="ARBA" id="ARBA00001958"/>
    </source>
</evidence>
<dbReference type="PROSITE" id="PS00110">
    <property type="entry name" value="PYRUVATE_KINASE"/>
    <property type="match status" value="1"/>
</dbReference>
<dbReference type="InterPro" id="IPR015806">
    <property type="entry name" value="Pyrv_Knase_insert_dom_sf"/>
</dbReference>
<dbReference type="SUPFAM" id="SSF51621">
    <property type="entry name" value="Phosphoenolpyruvate/pyruvate domain"/>
    <property type="match status" value="1"/>
</dbReference>
<dbReference type="InterPro" id="IPR011037">
    <property type="entry name" value="Pyrv_Knase-like_insert_dom_sf"/>
</dbReference>
<feature type="domain" description="Pyruvate kinase C-terminal" evidence="16">
    <location>
        <begin position="362"/>
        <end position="476"/>
    </location>
</feature>
<evidence type="ECO:0000313" key="17">
    <source>
        <dbReference type="EMBL" id="GGY14224.1"/>
    </source>
</evidence>
<evidence type="ECO:0000256" key="14">
    <source>
        <dbReference type="RuleBase" id="RU000504"/>
    </source>
</evidence>
<comment type="similarity">
    <text evidence="3 14">Belongs to the pyruvate kinase family.</text>
</comment>
<evidence type="ECO:0000256" key="8">
    <source>
        <dbReference type="ARBA" id="ARBA00022777"/>
    </source>
</evidence>
<dbReference type="InterPro" id="IPR001697">
    <property type="entry name" value="Pyr_Knase"/>
</dbReference>
<dbReference type="Gene3D" id="3.20.20.60">
    <property type="entry name" value="Phosphoenolpyruvate-binding domains"/>
    <property type="match status" value="1"/>
</dbReference>
<dbReference type="NCBIfam" id="NF004491">
    <property type="entry name" value="PRK05826.1"/>
    <property type="match status" value="1"/>
</dbReference>
<keyword evidence="6" id="KW-0479">Metal-binding</keyword>
<dbReference type="Gene3D" id="2.40.33.10">
    <property type="entry name" value="PK beta-barrel domain-like"/>
    <property type="match status" value="1"/>
</dbReference>
<dbReference type="PANTHER" id="PTHR11817">
    <property type="entry name" value="PYRUVATE KINASE"/>
    <property type="match status" value="1"/>
</dbReference>
<dbReference type="Pfam" id="PF00224">
    <property type="entry name" value="PK"/>
    <property type="match status" value="1"/>
</dbReference>
<evidence type="ECO:0000256" key="9">
    <source>
        <dbReference type="ARBA" id="ARBA00022840"/>
    </source>
</evidence>
<dbReference type="RefSeq" id="WP_189439255.1">
    <property type="nucleotide sequence ID" value="NZ_BMXT01000001.1"/>
</dbReference>
<dbReference type="InterPro" id="IPR015793">
    <property type="entry name" value="Pyrv_Knase_brl"/>
</dbReference>
<protein>
    <recommendedName>
        <fullName evidence="4 13">Pyruvate kinase</fullName>
        <ecNumber evidence="4 13">2.7.1.40</ecNumber>
    </recommendedName>
</protein>
<accession>A0ABQ2ZGI4</accession>
<evidence type="ECO:0000259" key="16">
    <source>
        <dbReference type="Pfam" id="PF02887"/>
    </source>
</evidence>
<dbReference type="NCBIfam" id="NF004978">
    <property type="entry name" value="PRK06354.1"/>
    <property type="match status" value="1"/>
</dbReference>
<dbReference type="InterPro" id="IPR015795">
    <property type="entry name" value="Pyrv_Knase_C"/>
</dbReference>
<dbReference type="PRINTS" id="PR01050">
    <property type="entry name" value="PYRUVTKNASE"/>
</dbReference>
<comment type="cofactor">
    <cofactor evidence="1">
        <name>K(+)</name>
        <dbReference type="ChEBI" id="CHEBI:29103"/>
    </cofactor>
</comment>
<keyword evidence="11 14" id="KW-0324">Glycolysis</keyword>
<dbReference type="InterPro" id="IPR040442">
    <property type="entry name" value="Pyrv_kinase-like_dom_sf"/>
</dbReference>
<dbReference type="GO" id="GO:0016301">
    <property type="term" value="F:kinase activity"/>
    <property type="evidence" value="ECO:0007669"/>
    <property type="project" value="UniProtKB-KW"/>
</dbReference>
<evidence type="ECO:0000256" key="6">
    <source>
        <dbReference type="ARBA" id="ARBA00022723"/>
    </source>
</evidence>
<keyword evidence="8 14" id="KW-0418">Kinase</keyword>
<keyword evidence="18" id="KW-1185">Reference proteome</keyword>
<sequence length="491" mass="51847">MTTETPTRRTKIVATLGPATDAPGMLEKIIAEGVDVVRLNLSHGQPDDHRARANAVRVAAAAAGREVGVLADLQGPKIRIETFANGPVELVDGASFVLDCRPDAPPGDVSRVGVSYYELPQDVHAGDVLLLDDGLVALTVLAVVGAEVRCQVLIGGKLSNRKGLNRQGGGLSVTALSDKDKADIKLAAEIGADFLAVSFVRSADDMHQARRLLHEAGGNASLVAKIERADAIPVLGEIIDASDVVMVARGDLGVEIGDAELPGLQKKIIRESVQRNRAVITATQMLQSMVRSPIPTRAEVLDVANAVIDGTDAVMLSEETAAGAHPDKAVAAMRRICLGAERQFEPKEDLTGTNHQMNRTDQAIALAAMVLAGQLGVRAIVALTESGATAQWLSRYRSAVPIYGMSPFAAARRRMQVLRDVQPVEFSHGEKQSMASSTRAAVQLLFEKGKLVEGDSVVITYGDRVGHVGGTNTLKLLSVGAGGTIESLRDL</sequence>